<sequence length="37" mass="4288">MEPRFGRHRVSEPCRRHQGELLWRARAGVATGIVEQT</sequence>
<dbReference type="EMBL" id="CAAJGR010000078">
    <property type="protein sequence ID" value="VHO03036.1"/>
    <property type="molecule type" value="Genomic_DNA"/>
</dbReference>
<dbReference type="AlphaFoldDB" id="A0A486XN25"/>
<accession>A0A486XN25</accession>
<reference evidence="1" key="1">
    <citation type="submission" date="2019-04" db="EMBL/GenBank/DDBJ databases">
        <authorList>
            <person name="Brambilla D."/>
        </authorList>
    </citation>
    <scope>NUCLEOTIDE SEQUENCE</scope>
    <source>
        <strain evidence="1">BAL1</strain>
    </source>
</reference>
<organism evidence="1">
    <name type="scientific">Rheinheimera sp. BAL341</name>
    <dbReference type="NCBI Taxonomy" id="1708203"/>
    <lineage>
        <taxon>Bacteria</taxon>
        <taxon>Pseudomonadati</taxon>
        <taxon>Pseudomonadota</taxon>
        <taxon>Gammaproteobacteria</taxon>
        <taxon>Chromatiales</taxon>
        <taxon>Chromatiaceae</taxon>
        <taxon>Rheinheimera</taxon>
    </lineage>
</organism>
<gene>
    <name evidence="1" type="ORF">BAL341_1186</name>
</gene>
<name>A0A486XN25_9GAMM</name>
<protein>
    <submittedName>
        <fullName evidence="1">Uncharacterized protein</fullName>
    </submittedName>
</protein>
<evidence type="ECO:0000313" key="1">
    <source>
        <dbReference type="EMBL" id="VHO03036.1"/>
    </source>
</evidence>
<proteinExistence type="predicted"/>